<dbReference type="SUPFAM" id="SSF54373">
    <property type="entry name" value="FAD-linked reductases, C-terminal domain"/>
    <property type="match status" value="1"/>
</dbReference>
<dbReference type="PANTHER" id="PTHR47469">
    <property type="entry name" value="MONOOXYGENASE-LIKE"/>
    <property type="match status" value="1"/>
</dbReference>
<protein>
    <submittedName>
        <fullName evidence="2">2-polyprenyl-6-methoxyphenol hydroxylase</fullName>
    </submittedName>
</protein>
<dbReference type="EMBL" id="FNOF01000031">
    <property type="protein sequence ID" value="SDX33079.1"/>
    <property type="molecule type" value="Genomic_DNA"/>
</dbReference>
<dbReference type="NCBIfam" id="NF005566">
    <property type="entry name" value="PRK07236.1"/>
    <property type="match status" value="1"/>
</dbReference>
<dbReference type="AlphaFoldDB" id="A0A1H3AW74"/>
<proteinExistence type="predicted"/>
<dbReference type="Pfam" id="PF22607">
    <property type="entry name" value="FAD_binding-like"/>
    <property type="match status" value="1"/>
</dbReference>
<reference evidence="2 3" key="1">
    <citation type="submission" date="2016-10" db="EMBL/GenBank/DDBJ databases">
        <authorList>
            <person name="de Groot N.N."/>
        </authorList>
    </citation>
    <scope>NUCLEOTIDE SEQUENCE [LARGE SCALE GENOMIC DNA]</scope>
    <source>
        <strain evidence="2 3">DSM 3756</strain>
    </source>
</reference>
<name>A0A1H3AW74_HALVA</name>
<feature type="domain" description="2,6-dihydroxypyridine 3-monooxygenase substrate binding" evidence="1">
    <location>
        <begin position="222"/>
        <end position="349"/>
    </location>
</feature>
<gene>
    <name evidence="2" type="ORF">SAMN05443574_1313</name>
</gene>
<dbReference type="SUPFAM" id="SSF51905">
    <property type="entry name" value="FAD/NAD(P)-binding domain"/>
    <property type="match status" value="1"/>
</dbReference>
<accession>A0A1H3AW74</accession>
<sequence length="432" mass="46482">MAPPLARSGTIYSEINTGASAGPDRASIRERACHFPVNQWPFIRRALKGSVSQDLATDPSDSLSVTISGGSMGGLFTGIALNRAGHDVTIAEQSTGDLRSRGGGIVAQQSIRQFLSRHDIVDPTKITTRASERRFLTANGAVRTSTADSMVFTSWDAVYRQLRAAFPDDQYHTGRTVTRIRATDGTVRFADGDQTTAELVVAADGGQSTARKQLFPDTEPVFADYVAWRGVVPEAALSDTVVDAFDGRFTFYQGEQMLILAYFIPGADGSTAPGGRRLNWVWYDTLTGRERETIFTDTTGTKNQLSVSPGQLQAPVETRQRERATETLPPVFADLVAATARPFVQAIYDLQSPQMTVDRACLLGDAAFVARPHTAAGTAKAASDAVELKAALDRHSSLGGALASWDEARTNYGGRLVAQGKRMGDERLSLGS</sequence>
<dbReference type="PANTHER" id="PTHR47469:SF2">
    <property type="entry name" value="OS06G0597600 PROTEIN"/>
    <property type="match status" value="1"/>
</dbReference>
<dbReference type="STRING" id="28442.SAMN05443574_1313"/>
<dbReference type="Gene3D" id="3.50.50.60">
    <property type="entry name" value="FAD/NAD(P)-binding domain"/>
    <property type="match status" value="2"/>
</dbReference>
<dbReference type="PRINTS" id="PR00420">
    <property type="entry name" value="RNGMNOXGNASE"/>
</dbReference>
<dbReference type="Proteomes" id="UP000182573">
    <property type="component" value="Unassembled WGS sequence"/>
</dbReference>
<dbReference type="InterPro" id="IPR036188">
    <property type="entry name" value="FAD/NAD-bd_sf"/>
</dbReference>
<organism evidence="2 3">
    <name type="scientific">Haloarcula vallismortis</name>
    <name type="common">Halobacterium vallismortis</name>
    <dbReference type="NCBI Taxonomy" id="28442"/>
    <lineage>
        <taxon>Archaea</taxon>
        <taxon>Methanobacteriati</taxon>
        <taxon>Methanobacteriota</taxon>
        <taxon>Stenosarchaea group</taxon>
        <taxon>Halobacteria</taxon>
        <taxon>Halobacteriales</taxon>
        <taxon>Haloarculaceae</taxon>
        <taxon>Haloarcula</taxon>
    </lineage>
</organism>
<evidence type="ECO:0000313" key="3">
    <source>
        <dbReference type="Proteomes" id="UP000182573"/>
    </source>
</evidence>
<evidence type="ECO:0000259" key="1">
    <source>
        <dbReference type="Pfam" id="PF22607"/>
    </source>
</evidence>
<dbReference type="InterPro" id="IPR053212">
    <property type="entry name" value="DHP_3-monooxygenase"/>
</dbReference>
<dbReference type="InterPro" id="IPR054707">
    <property type="entry name" value="DhpH_subs-bd"/>
</dbReference>
<evidence type="ECO:0000313" key="2">
    <source>
        <dbReference type="EMBL" id="SDX33079.1"/>
    </source>
</evidence>